<dbReference type="Pfam" id="PF13830">
    <property type="entry name" value="DUF4192"/>
    <property type="match status" value="1"/>
</dbReference>
<comment type="caution">
    <text evidence="2">The sequence shown here is derived from an EMBL/GenBank/DDBJ whole genome shotgun (WGS) entry which is preliminary data.</text>
</comment>
<protein>
    <submittedName>
        <fullName evidence="2">DUF4192 family protein</fullName>
    </submittedName>
</protein>
<evidence type="ECO:0000313" key="2">
    <source>
        <dbReference type="EMBL" id="TLQ43280.1"/>
    </source>
</evidence>
<dbReference type="Proteomes" id="UP000305921">
    <property type="component" value="Unassembled WGS sequence"/>
</dbReference>
<dbReference type="AlphaFoldDB" id="A0A5R9E090"/>
<organism evidence="2 3">
    <name type="scientific">Streptomyces marianii</name>
    <dbReference type="NCBI Taxonomy" id="1817406"/>
    <lineage>
        <taxon>Bacteria</taxon>
        <taxon>Bacillati</taxon>
        <taxon>Actinomycetota</taxon>
        <taxon>Actinomycetes</taxon>
        <taxon>Kitasatosporales</taxon>
        <taxon>Streptomycetaceae</taxon>
        <taxon>Streptomyces</taxon>
    </lineage>
</organism>
<feature type="region of interest" description="Disordered" evidence="1">
    <location>
        <begin position="377"/>
        <end position="586"/>
    </location>
</feature>
<evidence type="ECO:0000313" key="3">
    <source>
        <dbReference type="Proteomes" id="UP000305921"/>
    </source>
</evidence>
<feature type="compositionally biased region" description="Low complexity" evidence="1">
    <location>
        <begin position="519"/>
        <end position="546"/>
    </location>
</feature>
<evidence type="ECO:0000256" key="1">
    <source>
        <dbReference type="SAM" id="MobiDB-lite"/>
    </source>
</evidence>
<gene>
    <name evidence="2" type="ORF">FEF34_09145</name>
</gene>
<dbReference type="EMBL" id="VAWE01000001">
    <property type="protein sequence ID" value="TLQ43280.1"/>
    <property type="molecule type" value="Genomic_DNA"/>
</dbReference>
<dbReference type="OrthoDB" id="3264463at2"/>
<reference evidence="2 3" key="1">
    <citation type="submission" date="2019-05" db="EMBL/GenBank/DDBJ databases">
        <title>Streptomyces marianii sp. nov., a novel marine actinomycete from southern coast of India.</title>
        <authorList>
            <person name="Iniyan A.M."/>
            <person name="Wink J."/>
            <person name="Ramprasad E."/>
            <person name="Ramana C.V."/>
            <person name="Bunk B."/>
            <person name="Sproer C."/>
            <person name="Joseph F.-J.R.S."/>
            <person name="Vincent S.G.P."/>
        </authorList>
    </citation>
    <scope>NUCLEOTIDE SEQUENCE [LARGE SCALE GENOMIC DNA]</scope>
    <source>
        <strain evidence="2 3">ICN19</strain>
    </source>
</reference>
<keyword evidence="3" id="KW-1185">Reference proteome</keyword>
<dbReference type="InterPro" id="IPR025447">
    <property type="entry name" value="DUF4192"/>
</dbReference>
<proteinExistence type="predicted"/>
<sequence>MNKHHEPTGPADGEQQQITLRGPAELVDALPYMLGFHPTDSIVLVALHGRQGRFGGRLRLGIPESPHEWLPVSQHLAECLVEGSERRGSRPDGIVVFLCQDPVEGETGRVVMERLRPLAQWLRTSCGALDVPVPEALCVSGGRFWSYCCPDSRCCPAEGTATAISGTSVMAAAAAYAGIQVRGSLREMESRLKPLRTPSMADQERALDSAGAALLPRILHGGSREQVGAETLRLARRLMKRLGERATLDMGPSSADARDDRLVSHAEAAAVILGLQDRETRDRAAAWMEGPQAHRALRLWRALARRCVGPYAEHAAAPLSLAGWVSWSTGDEPSARVALSLALRVDPEYVFARLLHQACNDGLDPEELRRCLRTHGTVPVPGAPVTSAGGSPGGSVGSESGATELTARSAGCGPAAAELTAGGEPASAGPSMESATARAAAPHSTSAVASARGTAPAPGPEPFVPGQDTTVGRSARPGPVPEATPDAAVDDASRTPGPMPSPCHGTDGARRPQSRPRLSRPGSQVRPGGRKTGTAPGPTGPGAASPARRRASNAEGGPGTAEGEPAGERDRPASPRVSPPGGAAPS</sequence>
<name>A0A5R9E090_9ACTN</name>
<accession>A0A5R9E090</accession>
<dbReference type="RefSeq" id="WP_138052702.1">
    <property type="nucleotide sequence ID" value="NZ_VAWE01000001.1"/>
</dbReference>